<dbReference type="InterPro" id="IPR023210">
    <property type="entry name" value="NADP_OxRdtase_dom"/>
</dbReference>
<dbReference type="eggNOG" id="COG0667">
    <property type="taxonomic scope" value="Bacteria"/>
</dbReference>
<protein>
    <submittedName>
        <fullName evidence="2">Aryl-alcohol dehydrogenase</fullName>
    </submittedName>
</protein>
<dbReference type="RefSeq" id="WP_008992245.1">
    <property type="nucleotide sequence ID" value="NZ_AMSG01000020.1"/>
</dbReference>
<dbReference type="PANTHER" id="PTHR43364:SF18">
    <property type="entry name" value="OXIDOREDUCTASE"/>
    <property type="match status" value="1"/>
</dbReference>
<dbReference type="InterPro" id="IPR036812">
    <property type="entry name" value="NAD(P)_OxRdtase_dom_sf"/>
</dbReference>
<accession>K2P085</accession>
<dbReference type="EMBL" id="AMSG01000020">
    <property type="protein sequence ID" value="EKF54463.1"/>
    <property type="molecule type" value="Genomic_DNA"/>
</dbReference>
<dbReference type="SUPFAM" id="SSF51430">
    <property type="entry name" value="NAD(P)-linked oxidoreductase"/>
    <property type="match status" value="1"/>
</dbReference>
<dbReference type="PANTHER" id="PTHR43364">
    <property type="entry name" value="NADH-SPECIFIC METHYLGLYOXAL REDUCTASE-RELATED"/>
    <property type="match status" value="1"/>
</dbReference>
<reference evidence="2 3" key="1">
    <citation type="journal article" date="2012" name="J. Bacteriol.">
        <title>Genome Sequence of Galbibacter marinum Type Strain ck-I2-15.</title>
        <authorList>
            <person name="Lai Q."/>
            <person name="Li C."/>
            <person name="Shao Z."/>
        </authorList>
    </citation>
    <scope>NUCLEOTIDE SEQUENCE [LARGE SCALE GENOMIC DNA]</scope>
    <source>
        <strain evidence="3">ck-I2-15</strain>
    </source>
</reference>
<dbReference type="GO" id="GO:0005829">
    <property type="term" value="C:cytosol"/>
    <property type="evidence" value="ECO:0007669"/>
    <property type="project" value="TreeGrafter"/>
</dbReference>
<evidence type="ECO:0000259" key="1">
    <source>
        <dbReference type="Pfam" id="PF00248"/>
    </source>
</evidence>
<proteinExistence type="predicted"/>
<dbReference type="Proteomes" id="UP000007364">
    <property type="component" value="Unassembled WGS sequence"/>
</dbReference>
<evidence type="ECO:0000313" key="3">
    <source>
        <dbReference type="Proteomes" id="UP000007364"/>
    </source>
</evidence>
<keyword evidence="3" id="KW-1185">Reference proteome</keyword>
<sequence>MQYRRLGNSGLQVPVLSLGTATFGGTNEFFQRWGQTDVKQASRLIDICLERGVNFFDTADVYSGGASENVLGAAIKGRRDKTIISTKGSFKMGEQVNQRGSSRYHITRAIHASLKRLNTDYIDVYFINRRVKPTDAYRLGGM</sequence>
<dbReference type="InterPro" id="IPR050523">
    <property type="entry name" value="AKR_Detox_Biosynth"/>
</dbReference>
<name>K2P085_9FLAO</name>
<dbReference type="Gene3D" id="3.20.20.100">
    <property type="entry name" value="NADP-dependent oxidoreductase domain"/>
    <property type="match status" value="1"/>
</dbReference>
<dbReference type="AlphaFoldDB" id="K2P085"/>
<evidence type="ECO:0000313" key="2">
    <source>
        <dbReference type="EMBL" id="EKF54463.1"/>
    </source>
</evidence>
<organism evidence="2 3">
    <name type="scientific">Galbibacter marinus</name>
    <dbReference type="NCBI Taxonomy" id="555500"/>
    <lineage>
        <taxon>Bacteria</taxon>
        <taxon>Pseudomonadati</taxon>
        <taxon>Bacteroidota</taxon>
        <taxon>Flavobacteriia</taxon>
        <taxon>Flavobacteriales</taxon>
        <taxon>Flavobacteriaceae</taxon>
        <taxon>Galbibacter</taxon>
    </lineage>
</organism>
<comment type="caution">
    <text evidence="2">The sequence shown here is derived from an EMBL/GenBank/DDBJ whole genome shotgun (WGS) entry which is preliminary data.</text>
</comment>
<dbReference type="Pfam" id="PF00248">
    <property type="entry name" value="Aldo_ket_red"/>
    <property type="match status" value="1"/>
</dbReference>
<feature type="domain" description="NADP-dependent oxidoreductase" evidence="1">
    <location>
        <begin position="25"/>
        <end position="130"/>
    </location>
</feature>
<dbReference type="PATRIC" id="fig|555500.3.peg.2477"/>
<gene>
    <name evidence="2" type="ORF">I215_12033</name>
</gene>
<dbReference type="STRING" id="555500.I215_12033"/>